<gene>
    <name evidence="2" type="ORF">EDC65_5207</name>
</gene>
<evidence type="ECO:0000313" key="3">
    <source>
        <dbReference type="Proteomes" id="UP000278222"/>
    </source>
</evidence>
<name>A0A3N1KSI2_9PROT</name>
<reference evidence="2 3" key="1">
    <citation type="submission" date="2018-11" db="EMBL/GenBank/DDBJ databases">
        <title>Genomic Encyclopedia of Type Strains, Phase IV (KMG-IV): sequencing the most valuable type-strain genomes for metagenomic binning, comparative biology and taxonomic classification.</title>
        <authorList>
            <person name="Goeker M."/>
        </authorList>
    </citation>
    <scope>NUCLEOTIDE SEQUENCE [LARGE SCALE GENOMIC DNA]</scope>
    <source>
        <strain evidence="2 3">DSM 5900</strain>
    </source>
</reference>
<organism evidence="2 3">
    <name type="scientific">Stella humosa</name>
    <dbReference type="NCBI Taxonomy" id="94"/>
    <lineage>
        <taxon>Bacteria</taxon>
        <taxon>Pseudomonadati</taxon>
        <taxon>Pseudomonadota</taxon>
        <taxon>Alphaproteobacteria</taxon>
        <taxon>Rhodospirillales</taxon>
        <taxon>Stellaceae</taxon>
        <taxon>Stella</taxon>
    </lineage>
</organism>
<dbReference type="AlphaFoldDB" id="A0A3N1KSI2"/>
<proteinExistence type="predicted"/>
<keyword evidence="1" id="KW-0472">Membrane</keyword>
<keyword evidence="1" id="KW-0812">Transmembrane</keyword>
<accession>A0A3N1KSI2</accession>
<protein>
    <submittedName>
        <fullName evidence="2">Uncharacterized protein</fullName>
    </submittedName>
</protein>
<sequence>MSPNSSFVLGALIAVLGILGLFLAARTMDPGMYVAGLIFAAFAVFFDFWLIKHWFDQAEAAAAREAHRHG</sequence>
<dbReference type="Proteomes" id="UP000278222">
    <property type="component" value="Unassembled WGS sequence"/>
</dbReference>
<keyword evidence="3" id="KW-1185">Reference proteome</keyword>
<dbReference type="RefSeq" id="WP_123695151.1">
    <property type="nucleotide sequence ID" value="NZ_AP019700.1"/>
</dbReference>
<feature type="transmembrane region" description="Helical" evidence="1">
    <location>
        <begin position="32"/>
        <end position="51"/>
    </location>
</feature>
<evidence type="ECO:0000313" key="2">
    <source>
        <dbReference type="EMBL" id="ROP81350.1"/>
    </source>
</evidence>
<keyword evidence="1" id="KW-1133">Transmembrane helix</keyword>
<dbReference type="EMBL" id="RJKX01000018">
    <property type="protein sequence ID" value="ROP81350.1"/>
    <property type="molecule type" value="Genomic_DNA"/>
</dbReference>
<comment type="caution">
    <text evidence="2">The sequence shown here is derived from an EMBL/GenBank/DDBJ whole genome shotgun (WGS) entry which is preliminary data.</text>
</comment>
<feature type="transmembrane region" description="Helical" evidence="1">
    <location>
        <begin position="6"/>
        <end position="25"/>
    </location>
</feature>
<evidence type="ECO:0000256" key="1">
    <source>
        <dbReference type="SAM" id="Phobius"/>
    </source>
</evidence>